<keyword evidence="4" id="KW-0547">Nucleotide-binding</keyword>
<reference evidence="4 5" key="1">
    <citation type="submission" date="2024-06" db="EMBL/GenBank/DDBJ databases">
        <title>The Natural Products Discovery Center: Release of the First 8490 Sequenced Strains for Exploring Actinobacteria Biosynthetic Diversity.</title>
        <authorList>
            <person name="Kalkreuter E."/>
            <person name="Kautsar S.A."/>
            <person name="Yang D."/>
            <person name="Bader C.D."/>
            <person name="Teijaro C.N."/>
            <person name="Fluegel L."/>
            <person name="Davis C.M."/>
            <person name="Simpson J.R."/>
            <person name="Lauterbach L."/>
            <person name="Steele A.D."/>
            <person name="Gui C."/>
            <person name="Meng S."/>
            <person name="Li G."/>
            <person name="Viehrig K."/>
            <person name="Ye F."/>
            <person name="Su P."/>
            <person name="Kiefer A.F."/>
            <person name="Nichols A."/>
            <person name="Cepeda A.J."/>
            <person name="Yan W."/>
            <person name="Fan B."/>
            <person name="Jiang Y."/>
            <person name="Adhikari A."/>
            <person name="Zheng C.-J."/>
            <person name="Schuster L."/>
            <person name="Cowan T.M."/>
            <person name="Smanski M.J."/>
            <person name="Chevrette M.G."/>
            <person name="De Carvalho L.P.S."/>
            <person name="Shen B."/>
        </authorList>
    </citation>
    <scope>NUCLEOTIDE SEQUENCE [LARGE SCALE GENOMIC DNA]</scope>
    <source>
        <strain evidence="4 5">NPDC048274</strain>
    </source>
</reference>
<accession>A0ABV3DY47</accession>
<name>A0ABV3DY47_9ACTN</name>
<dbReference type="Pfam" id="PF07228">
    <property type="entry name" value="SpoIIE"/>
    <property type="match status" value="1"/>
</dbReference>
<dbReference type="RefSeq" id="WP_359976166.1">
    <property type="nucleotide sequence ID" value="NZ_JBEZLS010000001.1"/>
</dbReference>
<dbReference type="PANTHER" id="PTHR43156">
    <property type="entry name" value="STAGE II SPORULATION PROTEIN E-RELATED"/>
    <property type="match status" value="1"/>
</dbReference>
<keyword evidence="5" id="KW-1185">Reference proteome</keyword>
<feature type="compositionally biased region" description="Low complexity" evidence="2">
    <location>
        <begin position="404"/>
        <end position="414"/>
    </location>
</feature>
<keyword evidence="4" id="KW-0067">ATP-binding</keyword>
<keyword evidence="1" id="KW-0378">Hydrolase</keyword>
<dbReference type="Proteomes" id="UP001551582">
    <property type="component" value="Unassembled WGS sequence"/>
</dbReference>
<dbReference type="InterPro" id="IPR036457">
    <property type="entry name" value="PPM-type-like_dom_sf"/>
</dbReference>
<dbReference type="EMBL" id="JBEZLS010000001">
    <property type="protein sequence ID" value="MEU9349821.1"/>
    <property type="molecule type" value="Genomic_DNA"/>
</dbReference>
<dbReference type="Gene3D" id="3.30.565.10">
    <property type="entry name" value="Histidine kinase-like ATPase, C-terminal domain"/>
    <property type="match status" value="1"/>
</dbReference>
<dbReference type="Gene3D" id="3.30.450.40">
    <property type="match status" value="1"/>
</dbReference>
<dbReference type="SUPFAM" id="SSF55781">
    <property type="entry name" value="GAF domain-like"/>
    <property type="match status" value="1"/>
</dbReference>
<dbReference type="InterPro" id="IPR036890">
    <property type="entry name" value="HATPase_C_sf"/>
</dbReference>
<feature type="compositionally biased region" description="Pro residues" evidence="2">
    <location>
        <begin position="332"/>
        <end position="350"/>
    </location>
</feature>
<evidence type="ECO:0000256" key="2">
    <source>
        <dbReference type="SAM" id="MobiDB-lite"/>
    </source>
</evidence>
<gene>
    <name evidence="4" type="ORF">AB0D65_02095</name>
</gene>
<dbReference type="InterPro" id="IPR029016">
    <property type="entry name" value="GAF-like_dom_sf"/>
</dbReference>
<feature type="region of interest" description="Disordered" evidence="2">
    <location>
        <begin position="106"/>
        <end position="127"/>
    </location>
</feature>
<protein>
    <submittedName>
        <fullName evidence="4">ATP-binding SpoIIE family protein phosphatase</fullName>
    </submittedName>
</protein>
<dbReference type="PANTHER" id="PTHR43156:SF2">
    <property type="entry name" value="STAGE II SPORULATION PROTEIN E"/>
    <property type="match status" value="1"/>
</dbReference>
<dbReference type="SMART" id="SM00331">
    <property type="entry name" value="PP2C_SIG"/>
    <property type="match status" value="1"/>
</dbReference>
<dbReference type="Pfam" id="PF13581">
    <property type="entry name" value="HATPase_c_2"/>
    <property type="match status" value="1"/>
</dbReference>
<feature type="domain" description="PPM-type phosphatase" evidence="3">
    <location>
        <begin position="503"/>
        <end position="743"/>
    </location>
</feature>
<feature type="region of interest" description="Disordered" evidence="2">
    <location>
        <begin position="404"/>
        <end position="423"/>
    </location>
</feature>
<evidence type="ECO:0000256" key="1">
    <source>
        <dbReference type="ARBA" id="ARBA00022801"/>
    </source>
</evidence>
<sequence length="744" mass="77592">MRAIPTQRETASCASGARECARVEATLPGSPLAPGAARALLRDALTEWAQRALPGADHLTGRVGDDAALVLSELVTNAVVHAGTELRLACGLDEETGALVVEVADRHPSRVPRGNEPEAPPHDDPEYGRGLRLVAALCEAWGITYRPGTKTVWARLPAGECAADDQSEADAQERARARDLRVAEILASDPMAPRDPSDPVDPLDPLVSRGSSAHREGTGAREAWRGGSYGNDWLARRPGRDGAWLGRGALSFLAEASDLLAGQLDEDLVTSLTGQLIVPRLADWCAVWLEDEATGHGGWSGATRVGGPRLARVWHASENRIEELSRALEQNPPDPSDPGDPLGPGPVPYPWPDKALDVPADALAGVLADAPGVVSADVLAGLLADLPADVPADVLADLPAEGAGHAPAGSAGHAPHAHDPAPAPSGTALAYRLVAGGRPLGTLVIGRGGIDRFPDEITGLVEDLGRRVALAIGAARQYSRQATISAVLQRGLLPGAVAEIPGVRSALVYEPCDKGGPSGDFYDLFPAGQGRWCFALGDVQGKGPEAAVVIGLARPWLRLLAREGYRVADVLDRLNQLLLDDATEAADAAARALVAAGARPTAPGDGPQTRFLSLLYGELVPFEGGVRCTLASAGHPLPLLLAPDGTVRTVAEPQTLLGVVEDATYTSETFEMYSGDTLLCVTDGVTERRSGSRQFDDGDGLARALSGCAGMDAEPIAERITQLVHAFGARPPADDLALLVLQAE</sequence>
<dbReference type="InterPro" id="IPR052016">
    <property type="entry name" value="Bact_Sigma-Reg"/>
</dbReference>
<dbReference type="GO" id="GO:0005524">
    <property type="term" value="F:ATP binding"/>
    <property type="evidence" value="ECO:0007669"/>
    <property type="project" value="UniProtKB-KW"/>
</dbReference>
<feature type="region of interest" description="Disordered" evidence="2">
    <location>
        <begin position="328"/>
        <end position="350"/>
    </location>
</feature>
<comment type="caution">
    <text evidence="4">The sequence shown here is derived from an EMBL/GenBank/DDBJ whole genome shotgun (WGS) entry which is preliminary data.</text>
</comment>
<evidence type="ECO:0000313" key="4">
    <source>
        <dbReference type="EMBL" id="MEU9349821.1"/>
    </source>
</evidence>
<dbReference type="SUPFAM" id="SSF55874">
    <property type="entry name" value="ATPase domain of HSP90 chaperone/DNA topoisomerase II/histidine kinase"/>
    <property type="match status" value="1"/>
</dbReference>
<proteinExistence type="predicted"/>
<dbReference type="InterPro" id="IPR001932">
    <property type="entry name" value="PPM-type_phosphatase-like_dom"/>
</dbReference>
<evidence type="ECO:0000313" key="5">
    <source>
        <dbReference type="Proteomes" id="UP001551582"/>
    </source>
</evidence>
<feature type="region of interest" description="Disordered" evidence="2">
    <location>
        <begin position="188"/>
        <end position="223"/>
    </location>
</feature>
<feature type="compositionally biased region" description="Basic and acidic residues" evidence="2">
    <location>
        <begin position="213"/>
        <end position="223"/>
    </location>
</feature>
<dbReference type="InterPro" id="IPR003594">
    <property type="entry name" value="HATPase_dom"/>
</dbReference>
<organism evidence="4 5">
    <name type="scientific">Streptomyces griseoloalbus</name>
    <dbReference type="NCBI Taxonomy" id="67303"/>
    <lineage>
        <taxon>Bacteria</taxon>
        <taxon>Bacillati</taxon>
        <taxon>Actinomycetota</taxon>
        <taxon>Actinomycetes</taxon>
        <taxon>Kitasatosporales</taxon>
        <taxon>Streptomycetaceae</taxon>
        <taxon>Streptomyces</taxon>
    </lineage>
</organism>
<dbReference type="Gene3D" id="3.60.40.10">
    <property type="entry name" value="PPM-type phosphatase domain"/>
    <property type="match status" value="1"/>
</dbReference>
<evidence type="ECO:0000259" key="3">
    <source>
        <dbReference type="SMART" id="SM00331"/>
    </source>
</evidence>
<dbReference type="CDD" id="cd16936">
    <property type="entry name" value="HATPase_RsbW-like"/>
    <property type="match status" value="1"/>
</dbReference>